<keyword evidence="2" id="KW-1185">Reference proteome</keyword>
<dbReference type="Proteomes" id="UP000077071">
    <property type="component" value="Chromosome"/>
</dbReference>
<evidence type="ECO:0000313" key="2">
    <source>
        <dbReference type="Proteomes" id="UP000077071"/>
    </source>
</evidence>
<dbReference type="STRING" id="33888.A6122_2110"/>
<name>A0A160KUJ0_9MICO</name>
<dbReference type="EMBL" id="CP015515">
    <property type="protein sequence ID" value="AND17234.1"/>
    <property type="molecule type" value="Genomic_DNA"/>
</dbReference>
<sequence length="164" mass="18085">MISFELARALRTAGARWTPVTGDHFRIEREGFDGDVFTVSDMTIEAHEYPTGTVLGFNGTTEWALDSVSLEDSLWLPREDQLRELLRGTFRSLRRVTEPQLRFVVEVELGGQPRTFEAAAAENAYAEALLALVSSVAVDLDDVDAADILDVDGTDAPGRVDERA</sequence>
<dbReference type="RefSeq" id="WP_068254828.1">
    <property type="nucleotide sequence ID" value="NZ_CP015515.1"/>
</dbReference>
<protein>
    <submittedName>
        <fullName evidence="1">Pilus assembly protein CpaE</fullName>
    </submittedName>
</protein>
<proteinExistence type="predicted"/>
<dbReference type="AlphaFoldDB" id="A0A160KUJ0"/>
<reference evidence="1 2" key="1">
    <citation type="submission" date="2016-05" db="EMBL/GenBank/DDBJ databases">
        <title>Complete genome sequence of Rathayibacter tritici NCPPB 1953.</title>
        <authorList>
            <person name="Park J."/>
            <person name="Lee H.-H."/>
            <person name="Lee S.-W."/>
            <person name="Seo Y.-S."/>
        </authorList>
    </citation>
    <scope>NUCLEOTIDE SEQUENCE [LARGE SCALE GENOMIC DNA]</scope>
    <source>
        <strain evidence="1 2">NCPPB 1953</strain>
    </source>
</reference>
<evidence type="ECO:0000313" key="1">
    <source>
        <dbReference type="EMBL" id="AND17234.1"/>
    </source>
</evidence>
<dbReference type="PATRIC" id="fig|33888.3.peg.2348"/>
<gene>
    <name evidence="1" type="ORF">A6122_2110</name>
</gene>
<dbReference type="KEGG" id="rtn:A6122_2110"/>
<accession>A0A160KUJ0</accession>
<organism evidence="1 2">
    <name type="scientific">Rathayibacter tritici</name>
    <dbReference type="NCBI Taxonomy" id="33888"/>
    <lineage>
        <taxon>Bacteria</taxon>
        <taxon>Bacillati</taxon>
        <taxon>Actinomycetota</taxon>
        <taxon>Actinomycetes</taxon>
        <taxon>Micrococcales</taxon>
        <taxon>Microbacteriaceae</taxon>
        <taxon>Rathayibacter</taxon>
    </lineage>
</organism>